<evidence type="ECO:0000256" key="5">
    <source>
        <dbReference type="ARBA" id="ARBA00023242"/>
    </source>
</evidence>
<accession>A0A6J8E9I8</accession>
<protein>
    <submittedName>
        <fullName evidence="8">ASCL</fullName>
    </submittedName>
</protein>
<evidence type="ECO:0000256" key="1">
    <source>
        <dbReference type="ARBA" id="ARBA00004123"/>
    </source>
</evidence>
<dbReference type="Gene3D" id="4.10.280.10">
    <property type="entry name" value="Helix-loop-helix DNA-binding domain"/>
    <property type="match status" value="1"/>
</dbReference>
<dbReference type="GO" id="GO:0090575">
    <property type="term" value="C:RNA polymerase II transcription regulator complex"/>
    <property type="evidence" value="ECO:0007669"/>
    <property type="project" value="TreeGrafter"/>
</dbReference>
<evidence type="ECO:0000256" key="4">
    <source>
        <dbReference type="ARBA" id="ARBA00023125"/>
    </source>
</evidence>
<evidence type="ECO:0000256" key="6">
    <source>
        <dbReference type="SAM" id="MobiDB-lite"/>
    </source>
</evidence>
<dbReference type="SMART" id="SM00353">
    <property type="entry name" value="HLH"/>
    <property type="match status" value="1"/>
</dbReference>
<evidence type="ECO:0000259" key="7">
    <source>
        <dbReference type="PROSITE" id="PS50888"/>
    </source>
</evidence>
<organism evidence="8 9">
    <name type="scientific">Mytilus coruscus</name>
    <name type="common">Sea mussel</name>
    <dbReference type="NCBI Taxonomy" id="42192"/>
    <lineage>
        <taxon>Eukaryota</taxon>
        <taxon>Metazoa</taxon>
        <taxon>Spiralia</taxon>
        <taxon>Lophotrochozoa</taxon>
        <taxon>Mollusca</taxon>
        <taxon>Bivalvia</taxon>
        <taxon>Autobranchia</taxon>
        <taxon>Pteriomorphia</taxon>
        <taxon>Mytilida</taxon>
        <taxon>Mytiloidea</taxon>
        <taxon>Mytilidae</taxon>
        <taxon>Mytilinae</taxon>
        <taxon>Mytilus</taxon>
    </lineage>
</organism>
<keyword evidence="4" id="KW-0238">DNA-binding</keyword>
<evidence type="ECO:0000256" key="2">
    <source>
        <dbReference type="ARBA" id="ARBA00022473"/>
    </source>
</evidence>
<reference evidence="8 9" key="1">
    <citation type="submission" date="2020-06" db="EMBL/GenBank/DDBJ databases">
        <authorList>
            <person name="Li R."/>
            <person name="Bekaert M."/>
        </authorList>
    </citation>
    <scope>NUCLEOTIDE SEQUENCE [LARGE SCALE GENOMIC DNA]</scope>
    <source>
        <strain evidence="9">wild</strain>
    </source>
</reference>
<dbReference type="Pfam" id="PF00010">
    <property type="entry name" value="HLH"/>
    <property type="match status" value="1"/>
</dbReference>
<dbReference type="PROSITE" id="PS50888">
    <property type="entry name" value="BHLH"/>
    <property type="match status" value="1"/>
</dbReference>
<dbReference type="FunFam" id="4.10.280.10:FF:000029">
    <property type="entry name" value="Achaete-scute family bHLH transcription factor 1"/>
    <property type="match status" value="1"/>
</dbReference>
<dbReference type="GO" id="GO:0046983">
    <property type="term" value="F:protein dimerization activity"/>
    <property type="evidence" value="ECO:0007669"/>
    <property type="project" value="InterPro"/>
</dbReference>
<dbReference type="AlphaFoldDB" id="A0A6J8E9I8"/>
<dbReference type="OrthoDB" id="5976910at2759"/>
<keyword evidence="2" id="KW-0217">Developmental protein</keyword>
<dbReference type="InterPro" id="IPR036638">
    <property type="entry name" value="HLH_DNA-bd_sf"/>
</dbReference>
<dbReference type="InterPro" id="IPR011598">
    <property type="entry name" value="bHLH_dom"/>
</dbReference>
<dbReference type="SUPFAM" id="SSF47459">
    <property type="entry name" value="HLH, helix-loop-helix DNA-binding domain"/>
    <property type="match status" value="1"/>
</dbReference>
<dbReference type="GO" id="GO:0007423">
    <property type="term" value="P:sensory organ development"/>
    <property type="evidence" value="ECO:0007669"/>
    <property type="project" value="TreeGrafter"/>
</dbReference>
<proteinExistence type="predicted"/>
<evidence type="ECO:0000313" key="8">
    <source>
        <dbReference type="EMBL" id="CAC5417017.1"/>
    </source>
</evidence>
<name>A0A6J8E9I8_MYTCO</name>
<feature type="compositionally biased region" description="Low complexity" evidence="6">
    <location>
        <begin position="162"/>
        <end position="173"/>
    </location>
</feature>
<keyword evidence="9" id="KW-1185">Reference proteome</keyword>
<dbReference type="GO" id="GO:0000981">
    <property type="term" value="F:DNA-binding transcription factor activity, RNA polymerase II-specific"/>
    <property type="evidence" value="ECO:0007669"/>
    <property type="project" value="TreeGrafter"/>
</dbReference>
<comment type="subcellular location">
    <subcellularLocation>
        <location evidence="1">Nucleus</location>
    </subcellularLocation>
</comment>
<keyword evidence="5" id="KW-0539">Nucleus</keyword>
<dbReference type="EMBL" id="CACVKT020008726">
    <property type="protein sequence ID" value="CAC5417017.1"/>
    <property type="molecule type" value="Genomic_DNA"/>
</dbReference>
<feature type="region of interest" description="Disordered" evidence="6">
    <location>
        <begin position="162"/>
        <end position="181"/>
    </location>
</feature>
<evidence type="ECO:0000313" key="9">
    <source>
        <dbReference type="Proteomes" id="UP000507470"/>
    </source>
</evidence>
<dbReference type="GO" id="GO:0045944">
    <property type="term" value="P:positive regulation of transcription by RNA polymerase II"/>
    <property type="evidence" value="ECO:0007669"/>
    <property type="project" value="TreeGrafter"/>
</dbReference>
<sequence length="192" mass="21840">MEGEGMMHVFSGMTSIDGNIFQTFLTERPSCMYSSSPESSPEYFHQPKYSKDVICKRRLDFNHNNENYLGPSQKPTTGGVARRNERERNRVKLINMTFSTLRDHIPSDCKIGKSKKMSKVDTLKAAIDYIRHLQDLVDEHDAVSAVLDKNYVPKQCTVPISPSVHSPSPSSCSEAQELSNEDEELLDFTNWF</sequence>
<evidence type="ECO:0000256" key="3">
    <source>
        <dbReference type="ARBA" id="ARBA00022902"/>
    </source>
</evidence>
<dbReference type="GO" id="GO:0000977">
    <property type="term" value="F:RNA polymerase II transcription regulatory region sequence-specific DNA binding"/>
    <property type="evidence" value="ECO:0007669"/>
    <property type="project" value="TreeGrafter"/>
</dbReference>
<dbReference type="PANTHER" id="PTHR13935:SF153">
    <property type="entry name" value="ACHAETE-SCUTE FAMILY BHLH TRANSCRIPTION FACTOR 1"/>
    <property type="match status" value="1"/>
</dbReference>
<dbReference type="GO" id="GO:0030182">
    <property type="term" value="P:neuron differentiation"/>
    <property type="evidence" value="ECO:0007669"/>
    <property type="project" value="TreeGrafter"/>
</dbReference>
<gene>
    <name evidence="8" type="ORF">MCOR_49573</name>
</gene>
<dbReference type="InterPro" id="IPR015660">
    <property type="entry name" value="MASH1/Ascl1a-like"/>
</dbReference>
<keyword evidence="3" id="KW-0524">Neurogenesis</keyword>
<dbReference type="GO" id="GO:0050767">
    <property type="term" value="P:regulation of neurogenesis"/>
    <property type="evidence" value="ECO:0007669"/>
    <property type="project" value="TreeGrafter"/>
</dbReference>
<dbReference type="Proteomes" id="UP000507470">
    <property type="component" value="Unassembled WGS sequence"/>
</dbReference>
<feature type="domain" description="BHLH" evidence="7">
    <location>
        <begin position="78"/>
        <end position="133"/>
    </location>
</feature>
<dbReference type="PANTHER" id="PTHR13935">
    <property type="entry name" value="ACHAETE-SCUTE TRANSCRIPTION FACTOR-RELATED"/>
    <property type="match status" value="1"/>
</dbReference>